<proteinExistence type="predicted"/>
<feature type="domain" description="YscD-like Bon-like" evidence="1">
    <location>
        <begin position="193"/>
        <end position="251"/>
    </location>
</feature>
<evidence type="ECO:0000313" key="3">
    <source>
        <dbReference type="EMBL" id="TKV80201.1"/>
    </source>
</evidence>
<evidence type="ECO:0000313" key="4">
    <source>
        <dbReference type="Proteomes" id="UP000305095"/>
    </source>
</evidence>
<dbReference type="EMBL" id="SZZP01000010">
    <property type="protein sequence ID" value="TKV80201.1"/>
    <property type="molecule type" value="Genomic_DNA"/>
</dbReference>
<sequence length="317" mass="33188">MKSQQTVRHCRTVSFFIQETIVNEPASPLFEVLSGSYSGLTGKAGGGPCLIGSSLDADLVFIEQGLEPHHLRVSWHVSSIEIEALAANVAIEGRDPISPNEPVVVPLPAVIHMGAMSIRCSTEGPQQAGSTGRWHVPIIPLALVLISSAAVGTLSTRLVQFDSAAALSTSSTVTDIAPKIALAPSDVPASDAAAERLQREVDAAGLLGVKVGSGPGVVTADGTITPASLAKWREIQQRFDVQSNGAYTLVSALAIKEEKAPPAIAVQAVWRGNAPYLVIAGQKYFAGALLSNGWTVKEIEDGRVLLTRNGQLAALSY</sequence>
<dbReference type="Gene3D" id="2.60.200.20">
    <property type="match status" value="1"/>
</dbReference>
<organism evidence="3 4">
    <name type="scientific">Bradyrhizobium elkanii</name>
    <dbReference type="NCBI Taxonomy" id="29448"/>
    <lineage>
        <taxon>Bacteria</taxon>
        <taxon>Pseudomonadati</taxon>
        <taxon>Pseudomonadota</taxon>
        <taxon>Alphaproteobacteria</taxon>
        <taxon>Hyphomicrobiales</taxon>
        <taxon>Nitrobacteraceae</taxon>
        <taxon>Bradyrhizobium</taxon>
    </lineage>
</organism>
<dbReference type="InterPro" id="IPR053946">
    <property type="entry name" value="YscD_ppl_3rd"/>
</dbReference>
<feature type="domain" description="YscD/Y4YQ C-terminal" evidence="2">
    <location>
        <begin position="264"/>
        <end position="315"/>
    </location>
</feature>
<comment type="caution">
    <text evidence="3">The sequence shown here is derived from an EMBL/GenBank/DDBJ whole genome shotgun (WGS) entry which is preliminary data.</text>
</comment>
<evidence type="ECO:0000259" key="2">
    <source>
        <dbReference type="Pfam" id="PF23893"/>
    </source>
</evidence>
<evidence type="ECO:0000259" key="1">
    <source>
        <dbReference type="Pfam" id="PF21934"/>
    </source>
</evidence>
<dbReference type="InterPro" id="IPR057770">
    <property type="entry name" value="YscD/Y4YQ_C"/>
</dbReference>
<accession>A0A4U6RZW0</accession>
<reference evidence="3 4" key="1">
    <citation type="submission" date="2019-05" db="EMBL/GenBank/DDBJ databases">
        <title>Draft Genome of Bradyrhizobium elkanii strain SEMIA 938, Used in Commercial Inoculants for Lupinus spp. in Brazil.</title>
        <authorList>
            <person name="Hungria M."/>
            <person name="Delamuta J.R.M."/>
            <person name="Ribeiro R.A."/>
            <person name="Nogueira M.A."/>
        </authorList>
    </citation>
    <scope>NUCLEOTIDE SEQUENCE [LARGE SCALE GENOMIC DNA]</scope>
    <source>
        <strain evidence="3 4">Semia 938</strain>
    </source>
</reference>
<gene>
    <name evidence="3" type="ORF">FDV58_18450</name>
</gene>
<name>A0A4U6RZW0_BRAEL</name>
<dbReference type="Pfam" id="PF21934">
    <property type="entry name" value="Yop-YscD_ppl_3rd"/>
    <property type="match status" value="1"/>
</dbReference>
<dbReference type="Pfam" id="PF23893">
    <property type="entry name" value="Y4YQ_C"/>
    <property type="match status" value="1"/>
</dbReference>
<protein>
    <recommendedName>
        <fullName evidence="5">Type III secretion protein D</fullName>
    </recommendedName>
</protein>
<dbReference type="AlphaFoldDB" id="A0A4U6RZW0"/>
<evidence type="ECO:0008006" key="5">
    <source>
        <dbReference type="Google" id="ProtNLM"/>
    </source>
</evidence>
<dbReference type="Proteomes" id="UP000305095">
    <property type="component" value="Unassembled WGS sequence"/>
</dbReference>